<feature type="signal peptide" evidence="2">
    <location>
        <begin position="1"/>
        <end position="31"/>
    </location>
</feature>
<feature type="compositionally biased region" description="Polar residues" evidence="1">
    <location>
        <begin position="76"/>
        <end position="91"/>
    </location>
</feature>
<organism evidence="3 4">
    <name type="scientific">Panaeolus cyanescens</name>
    <dbReference type="NCBI Taxonomy" id="181874"/>
    <lineage>
        <taxon>Eukaryota</taxon>
        <taxon>Fungi</taxon>
        <taxon>Dikarya</taxon>
        <taxon>Basidiomycota</taxon>
        <taxon>Agaricomycotina</taxon>
        <taxon>Agaricomycetes</taxon>
        <taxon>Agaricomycetidae</taxon>
        <taxon>Agaricales</taxon>
        <taxon>Agaricineae</taxon>
        <taxon>Galeropsidaceae</taxon>
        <taxon>Panaeolus</taxon>
    </lineage>
</organism>
<gene>
    <name evidence="3" type="ORF">CVT24_013362</name>
</gene>
<dbReference type="Proteomes" id="UP000284842">
    <property type="component" value="Unassembled WGS sequence"/>
</dbReference>
<dbReference type="EMBL" id="NHTK01005666">
    <property type="protein sequence ID" value="PPQ75505.1"/>
    <property type="molecule type" value="Genomic_DNA"/>
</dbReference>
<protein>
    <submittedName>
        <fullName evidence="3">Uncharacterized protein</fullName>
    </submittedName>
</protein>
<sequence>MRIRSFSTIHSVFYALFCLCVALGLLRSASARPAYIPSTKHRYTSVSRQGVSGSSIPYRNKGRPLKQYNIRAATMAKTNPSLELPASSTSERSTHQRRQTIPESPVASNTITNLPSAVYNSKRSSRRSPPDGPAAPPARPS</sequence>
<name>A0A409WAH3_9AGAR</name>
<comment type="caution">
    <text evidence="3">The sequence shown here is derived from an EMBL/GenBank/DDBJ whole genome shotgun (WGS) entry which is preliminary data.</text>
</comment>
<reference evidence="3 4" key="1">
    <citation type="journal article" date="2018" name="Evol. Lett.">
        <title>Horizontal gene cluster transfer increased hallucinogenic mushroom diversity.</title>
        <authorList>
            <person name="Reynolds H.T."/>
            <person name="Vijayakumar V."/>
            <person name="Gluck-Thaler E."/>
            <person name="Korotkin H.B."/>
            <person name="Matheny P.B."/>
            <person name="Slot J.C."/>
        </authorList>
    </citation>
    <scope>NUCLEOTIDE SEQUENCE [LARGE SCALE GENOMIC DNA]</scope>
    <source>
        <strain evidence="3 4">2629</strain>
    </source>
</reference>
<proteinExistence type="predicted"/>
<dbReference type="InParanoid" id="A0A409WAH3"/>
<feature type="chain" id="PRO_5019129137" evidence="2">
    <location>
        <begin position="32"/>
        <end position="141"/>
    </location>
</feature>
<feature type="compositionally biased region" description="Polar residues" evidence="1">
    <location>
        <begin position="99"/>
        <end position="122"/>
    </location>
</feature>
<feature type="compositionally biased region" description="Pro residues" evidence="1">
    <location>
        <begin position="130"/>
        <end position="141"/>
    </location>
</feature>
<accession>A0A409WAH3</accession>
<keyword evidence="4" id="KW-1185">Reference proteome</keyword>
<feature type="compositionally biased region" description="Polar residues" evidence="1">
    <location>
        <begin position="44"/>
        <end position="57"/>
    </location>
</feature>
<feature type="region of interest" description="Disordered" evidence="1">
    <location>
        <begin position="42"/>
        <end position="141"/>
    </location>
</feature>
<evidence type="ECO:0000313" key="3">
    <source>
        <dbReference type="EMBL" id="PPQ75505.1"/>
    </source>
</evidence>
<evidence type="ECO:0000256" key="2">
    <source>
        <dbReference type="SAM" id="SignalP"/>
    </source>
</evidence>
<evidence type="ECO:0000256" key="1">
    <source>
        <dbReference type="SAM" id="MobiDB-lite"/>
    </source>
</evidence>
<evidence type="ECO:0000313" key="4">
    <source>
        <dbReference type="Proteomes" id="UP000284842"/>
    </source>
</evidence>
<dbReference type="AlphaFoldDB" id="A0A409WAH3"/>
<keyword evidence="2" id="KW-0732">Signal</keyword>